<accession>A0ABS3F352</accession>
<proteinExistence type="predicted"/>
<dbReference type="RefSeq" id="WP_207042536.1">
    <property type="nucleotide sequence ID" value="NZ_JAFLNC010000001.1"/>
</dbReference>
<evidence type="ECO:0000313" key="1">
    <source>
        <dbReference type="EMBL" id="MBO0332792.1"/>
    </source>
</evidence>
<reference evidence="1 2" key="1">
    <citation type="submission" date="2021-03" db="EMBL/GenBank/DDBJ databases">
        <title>Sneathiella sp. CAU 1612 isolated from Kang Won-do.</title>
        <authorList>
            <person name="Kim W."/>
        </authorList>
    </citation>
    <scope>NUCLEOTIDE SEQUENCE [LARGE SCALE GENOMIC DNA]</scope>
    <source>
        <strain evidence="1 2">CAU 1612</strain>
    </source>
</reference>
<gene>
    <name evidence="1" type="ORF">J0X12_04150</name>
</gene>
<sequence length="47" mass="5475">MDKIGIFRPFLAQFFLDAAKIYEANLAVYQKIIFCNQGQYFLINLGK</sequence>
<dbReference type="Proteomes" id="UP000664761">
    <property type="component" value="Unassembled WGS sequence"/>
</dbReference>
<name>A0ABS3F352_9PROT</name>
<protein>
    <submittedName>
        <fullName evidence="1">Uncharacterized protein</fullName>
    </submittedName>
</protein>
<dbReference type="EMBL" id="JAFLNC010000001">
    <property type="protein sequence ID" value="MBO0332792.1"/>
    <property type="molecule type" value="Genomic_DNA"/>
</dbReference>
<organism evidence="1 2">
    <name type="scientific">Sneathiella sedimenti</name>
    <dbReference type="NCBI Taxonomy" id="2816034"/>
    <lineage>
        <taxon>Bacteria</taxon>
        <taxon>Pseudomonadati</taxon>
        <taxon>Pseudomonadota</taxon>
        <taxon>Alphaproteobacteria</taxon>
        <taxon>Sneathiellales</taxon>
        <taxon>Sneathiellaceae</taxon>
        <taxon>Sneathiella</taxon>
    </lineage>
</organism>
<comment type="caution">
    <text evidence="1">The sequence shown here is derived from an EMBL/GenBank/DDBJ whole genome shotgun (WGS) entry which is preliminary data.</text>
</comment>
<evidence type="ECO:0000313" key="2">
    <source>
        <dbReference type="Proteomes" id="UP000664761"/>
    </source>
</evidence>
<keyword evidence="2" id="KW-1185">Reference proteome</keyword>